<evidence type="ECO:0000256" key="4">
    <source>
        <dbReference type="ARBA" id="ARBA00022840"/>
    </source>
</evidence>
<dbReference type="PROSITE" id="PS50929">
    <property type="entry name" value="ABC_TM1F"/>
    <property type="match status" value="1"/>
</dbReference>
<dbReference type="InterPro" id="IPR003439">
    <property type="entry name" value="ABC_transporter-like_ATP-bd"/>
</dbReference>
<gene>
    <name evidence="10" type="ORF">CLV44_10787</name>
</gene>
<dbReference type="InterPro" id="IPR036640">
    <property type="entry name" value="ABC1_TM_sf"/>
</dbReference>
<evidence type="ECO:0000259" key="9">
    <source>
        <dbReference type="PROSITE" id="PS50929"/>
    </source>
</evidence>
<organism evidence="10 11">
    <name type="scientific">Marinobacterium halophilum</name>
    <dbReference type="NCBI Taxonomy" id="267374"/>
    <lineage>
        <taxon>Bacteria</taxon>
        <taxon>Pseudomonadati</taxon>
        <taxon>Pseudomonadota</taxon>
        <taxon>Gammaproteobacteria</taxon>
        <taxon>Oceanospirillales</taxon>
        <taxon>Oceanospirillaceae</taxon>
        <taxon>Marinobacterium</taxon>
    </lineage>
</organism>
<keyword evidence="3" id="KW-0547">Nucleotide-binding</keyword>
<evidence type="ECO:0000259" key="8">
    <source>
        <dbReference type="PROSITE" id="PS50893"/>
    </source>
</evidence>
<dbReference type="GO" id="GO:0015421">
    <property type="term" value="F:ABC-type oligopeptide transporter activity"/>
    <property type="evidence" value="ECO:0007669"/>
    <property type="project" value="TreeGrafter"/>
</dbReference>
<dbReference type="PANTHER" id="PTHR43394:SF1">
    <property type="entry name" value="ATP-BINDING CASSETTE SUB-FAMILY B MEMBER 10, MITOCHONDRIAL"/>
    <property type="match status" value="1"/>
</dbReference>
<dbReference type="Gene3D" id="1.20.1560.10">
    <property type="entry name" value="ABC transporter type 1, transmembrane domain"/>
    <property type="match status" value="1"/>
</dbReference>
<dbReference type="OrthoDB" id="9806127at2"/>
<keyword evidence="4 10" id="KW-0067">ATP-binding</keyword>
<evidence type="ECO:0000256" key="7">
    <source>
        <dbReference type="SAM" id="Phobius"/>
    </source>
</evidence>
<comment type="caution">
    <text evidence="10">The sequence shown here is derived from an EMBL/GenBank/DDBJ whole genome shotgun (WGS) entry which is preliminary data.</text>
</comment>
<dbReference type="InterPro" id="IPR039421">
    <property type="entry name" value="Type_1_exporter"/>
</dbReference>
<dbReference type="Gene3D" id="3.40.50.300">
    <property type="entry name" value="P-loop containing nucleotide triphosphate hydrolases"/>
    <property type="match status" value="1"/>
</dbReference>
<accession>A0A2P8EYU1</accession>
<keyword evidence="6 7" id="KW-0472">Membrane</keyword>
<feature type="domain" description="ABC transporter" evidence="8">
    <location>
        <begin position="361"/>
        <end position="600"/>
    </location>
</feature>
<evidence type="ECO:0000256" key="6">
    <source>
        <dbReference type="ARBA" id="ARBA00023136"/>
    </source>
</evidence>
<protein>
    <submittedName>
        <fullName evidence="10">ATP-binding cassette subfamily B multidrug efflux pump</fullName>
    </submittedName>
</protein>
<dbReference type="InterPro" id="IPR003593">
    <property type="entry name" value="AAA+_ATPase"/>
</dbReference>
<name>A0A2P8EYU1_9GAMM</name>
<feature type="transmembrane region" description="Helical" evidence="7">
    <location>
        <begin position="270"/>
        <end position="291"/>
    </location>
</feature>
<dbReference type="FunFam" id="3.40.50.300:FF:000218">
    <property type="entry name" value="Multidrug ABC transporter ATP-binding protein"/>
    <property type="match status" value="1"/>
</dbReference>
<keyword evidence="11" id="KW-1185">Reference proteome</keyword>
<dbReference type="SUPFAM" id="SSF90123">
    <property type="entry name" value="ABC transporter transmembrane region"/>
    <property type="match status" value="1"/>
</dbReference>
<dbReference type="RefSeq" id="WP_106591280.1">
    <property type="nucleotide sequence ID" value="NZ_PYGI01000007.1"/>
</dbReference>
<dbReference type="GO" id="GO:0016887">
    <property type="term" value="F:ATP hydrolysis activity"/>
    <property type="evidence" value="ECO:0007669"/>
    <property type="project" value="InterPro"/>
</dbReference>
<evidence type="ECO:0000256" key="1">
    <source>
        <dbReference type="ARBA" id="ARBA00004651"/>
    </source>
</evidence>
<dbReference type="InterPro" id="IPR027417">
    <property type="entry name" value="P-loop_NTPase"/>
</dbReference>
<feature type="transmembrane region" description="Helical" evidence="7">
    <location>
        <begin position="81"/>
        <end position="104"/>
    </location>
</feature>
<sequence>MFTFFERLTPAFPDYPAQQPPFGTWAFFRFYCRGYERTLFLLGAMTLVVACIEVAMFSFLGNLVDWLGSREPESLLAEDGVRLWVMALLVLVVMPLAVVTHSMLFHQSLSVNMSAAIRWHAHRYLLGQSHRFYQNEFAGRLATKVMQTSESLRETVMKLLDVLLYVLVYLSGMTVLIVSADWRLSLPLLAWAGGYLFLLCVQVPKLKHHASLQADAQSEMTGRIVDSYTNFHTLKLFAHSEREHDYARQSMQAFLDAVYPLMRRITGLNITLWMLNAWLIFATAALSILLWQDGSVTAGAITIAVSFTLRLKSLSQFIMWEIASLFRNIGTVQDGKRLLTRPQELVDPPDAQALMVKDGAVEFDSVVFGYEPSQPFINNLTLKIRSGEKVGIVGSSGAGKSTLINLLLRLYDIDRGRILFDDQPITSVTQESLRAAIGVVSQDTALLHRSIRENLLYGRPGASEAELRAAVRQAHADGFIASLQDEAGRKGYDAHAGERGAKLSGGQRQRIAIARVLLKNAPVLVLDEAMSALDSEVEAAIQENLSALMRGKTVVAIAHRLSTIAAMDRLIVMEEGRIVEQGSHQELLKLKGRYARLWQHQSGSFIGDQY</sequence>
<evidence type="ECO:0000256" key="2">
    <source>
        <dbReference type="ARBA" id="ARBA00022692"/>
    </source>
</evidence>
<proteinExistence type="predicted"/>
<evidence type="ECO:0000313" key="11">
    <source>
        <dbReference type="Proteomes" id="UP000242133"/>
    </source>
</evidence>
<evidence type="ECO:0000256" key="5">
    <source>
        <dbReference type="ARBA" id="ARBA00022989"/>
    </source>
</evidence>
<evidence type="ECO:0000313" key="10">
    <source>
        <dbReference type="EMBL" id="PSL14636.1"/>
    </source>
</evidence>
<dbReference type="PANTHER" id="PTHR43394">
    <property type="entry name" value="ATP-DEPENDENT PERMEASE MDL1, MITOCHONDRIAL"/>
    <property type="match status" value="1"/>
</dbReference>
<dbReference type="Proteomes" id="UP000242133">
    <property type="component" value="Unassembled WGS sequence"/>
</dbReference>
<dbReference type="InterPro" id="IPR017871">
    <property type="entry name" value="ABC_transporter-like_CS"/>
</dbReference>
<dbReference type="Pfam" id="PF00664">
    <property type="entry name" value="ABC_membrane"/>
    <property type="match status" value="1"/>
</dbReference>
<comment type="subcellular location">
    <subcellularLocation>
        <location evidence="1">Cell membrane</location>
        <topology evidence="1">Multi-pass membrane protein</topology>
    </subcellularLocation>
</comment>
<dbReference type="GO" id="GO:0005524">
    <property type="term" value="F:ATP binding"/>
    <property type="evidence" value="ECO:0007669"/>
    <property type="project" value="UniProtKB-KW"/>
</dbReference>
<dbReference type="InterPro" id="IPR011527">
    <property type="entry name" value="ABC1_TM_dom"/>
</dbReference>
<feature type="transmembrane region" description="Helical" evidence="7">
    <location>
        <begin position="184"/>
        <end position="203"/>
    </location>
</feature>
<dbReference type="PROSITE" id="PS00211">
    <property type="entry name" value="ABC_TRANSPORTER_1"/>
    <property type="match status" value="1"/>
</dbReference>
<dbReference type="AlphaFoldDB" id="A0A2P8EYU1"/>
<dbReference type="SMART" id="SM00382">
    <property type="entry name" value="AAA"/>
    <property type="match status" value="1"/>
</dbReference>
<dbReference type="PROSITE" id="PS50893">
    <property type="entry name" value="ABC_TRANSPORTER_2"/>
    <property type="match status" value="1"/>
</dbReference>
<dbReference type="EMBL" id="PYGI01000007">
    <property type="protein sequence ID" value="PSL14636.1"/>
    <property type="molecule type" value="Genomic_DNA"/>
</dbReference>
<evidence type="ECO:0000256" key="3">
    <source>
        <dbReference type="ARBA" id="ARBA00022741"/>
    </source>
</evidence>
<keyword evidence="5 7" id="KW-1133">Transmembrane helix</keyword>
<feature type="domain" description="ABC transmembrane type-1" evidence="9">
    <location>
        <begin position="40"/>
        <end position="327"/>
    </location>
</feature>
<dbReference type="GO" id="GO:0005886">
    <property type="term" value="C:plasma membrane"/>
    <property type="evidence" value="ECO:0007669"/>
    <property type="project" value="UniProtKB-SubCell"/>
</dbReference>
<dbReference type="SUPFAM" id="SSF52540">
    <property type="entry name" value="P-loop containing nucleoside triphosphate hydrolases"/>
    <property type="match status" value="1"/>
</dbReference>
<keyword evidence="2 7" id="KW-0812">Transmembrane</keyword>
<reference evidence="10 11" key="1">
    <citation type="submission" date="2018-03" db="EMBL/GenBank/DDBJ databases">
        <title>Genomic Encyclopedia of Archaeal and Bacterial Type Strains, Phase II (KMG-II): from individual species to whole genera.</title>
        <authorList>
            <person name="Goeker M."/>
        </authorList>
    </citation>
    <scope>NUCLEOTIDE SEQUENCE [LARGE SCALE GENOMIC DNA]</scope>
    <source>
        <strain evidence="10 11">DSM 17586</strain>
    </source>
</reference>
<feature type="transmembrane region" description="Helical" evidence="7">
    <location>
        <begin position="39"/>
        <end position="61"/>
    </location>
</feature>
<feature type="transmembrane region" description="Helical" evidence="7">
    <location>
        <begin position="159"/>
        <end position="178"/>
    </location>
</feature>
<dbReference type="FunFam" id="1.20.1560.10:FF:000070">
    <property type="entry name" value="Multidrug ABC transporter ATP-binding protein"/>
    <property type="match status" value="1"/>
</dbReference>
<dbReference type="Pfam" id="PF00005">
    <property type="entry name" value="ABC_tran"/>
    <property type="match status" value="1"/>
</dbReference>